<feature type="region of interest" description="Disordered" evidence="1">
    <location>
        <begin position="213"/>
        <end position="241"/>
    </location>
</feature>
<evidence type="ECO:0000256" key="1">
    <source>
        <dbReference type="SAM" id="MobiDB-lite"/>
    </source>
</evidence>
<gene>
    <name evidence="2" type="ORF">JCGZ_22888</name>
</gene>
<reference evidence="2 3" key="1">
    <citation type="journal article" date="2014" name="PLoS ONE">
        <title>Global Analysis of Gene Expression Profiles in Physic Nut (Jatropha curcas L.) Seedlings Exposed to Salt Stress.</title>
        <authorList>
            <person name="Zhang L."/>
            <person name="Zhang C."/>
            <person name="Wu P."/>
            <person name="Chen Y."/>
            <person name="Li M."/>
            <person name="Jiang H."/>
            <person name="Wu G."/>
        </authorList>
    </citation>
    <scope>NUCLEOTIDE SEQUENCE [LARGE SCALE GENOMIC DNA]</scope>
    <source>
        <strain evidence="3">cv. GZQX0401</strain>
        <tissue evidence="2">Young leaves</tissue>
    </source>
</reference>
<sequence length="241" mass="26942">MTIKSYTNEEMVAVAATISRAYLQQLFDMLTMEESQEVDGVEMIFKEELLDDFREEVQSHELRLAPPKLDDILTRVQDPLEEVNLSTPRNSRISYISNLLKLELKQKIIYFYGHKGLEETLIGYQLLSLSVFIFGERSKSVSCYDLALAIDAAVPPPSSATSTQPNGFSISLIDGVASFSLCSFQLVQQASRAWSEIRVRWCEERSISSSHDFSVTIDGSNGGGPATGRRGPKRQNHLLLA</sequence>
<organism evidence="2 3">
    <name type="scientific">Jatropha curcas</name>
    <name type="common">Barbados nut</name>
    <dbReference type="NCBI Taxonomy" id="180498"/>
    <lineage>
        <taxon>Eukaryota</taxon>
        <taxon>Viridiplantae</taxon>
        <taxon>Streptophyta</taxon>
        <taxon>Embryophyta</taxon>
        <taxon>Tracheophyta</taxon>
        <taxon>Spermatophyta</taxon>
        <taxon>Magnoliopsida</taxon>
        <taxon>eudicotyledons</taxon>
        <taxon>Gunneridae</taxon>
        <taxon>Pentapetalae</taxon>
        <taxon>rosids</taxon>
        <taxon>fabids</taxon>
        <taxon>Malpighiales</taxon>
        <taxon>Euphorbiaceae</taxon>
        <taxon>Crotonoideae</taxon>
        <taxon>Jatropheae</taxon>
        <taxon>Jatropha</taxon>
    </lineage>
</organism>
<dbReference type="OrthoDB" id="1743187at2759"/>
<feature type="compositionally biased region" description="Basic residues" evidence="1">
    <location>
        <begin position="230"/>
        <end position="241"/>
    </location>
</feature>
<evidence type="ECO:0000313" key="3">
    <source>
        <dbReference type="Proteomes" id="UP000027138"/>
    </source>
</evidence>
<dbReference type="EMBL" id="KK914970">
    <property type="protein sequence ID" value="KDP25858.1"/>
    <property type="molecule type" value="Genomic_DNA"/>
</dbReference>
<keyword evidence="3" id="KW-1185">Reference proteome</keyword>
<evidence type="ECO:0000313" key="2">
    <source>
        <dbReference type="EMBL" id="KDP25858.1"/>
    </source>
</evidence>
<protein>
    <submittedName>
        <fullName evidence="2">Uncharacterized protein</fullName>
    </submittedName>
</protein>
<dbReference type="Proteomes" id="UP000027138">
    <property type="component" value="Unassembled WGS sequence"/>
</dbReference>
<dbReference type="AlphaFoldDB" id="A0A067JSS5"/>
<accession>A0A067JSS5</accession>
<name>A0A067JSS5_JATCU</name>
<proteinExistence type="predicted"/>